<dbReference type="PROSITE" id="PS51794">
    <property type="entry name" value="DAC"/>
    <property type="match status" value="1"/>
</dbReference>
<proteinExistence type="inferred from homology"/>
<dbReference type="Pfam" id="PF02457">
    <property type="entry name" value="DAC"/>
    <property type="match status" value="1"/>
</dbReference>
<dbReference type="InterPro" id="IPR050338">
    <property type="entry name" value="DisA"/>
</dbReference>
<keyword evidence="9 10" id="KW-0472">Membrane</keyword>
<dbReference type="GO" id="GO:0106408">
    <property type="term" value="F:diadenylate cyclase activity"/>
    <property type="evidence" value="ECO:0007669"/>
    <property type="project" value="UniProtKB-EC"/>
</dbReference>
<evidence type="ECO:0000256" key="2">
    <source>
        <dbReference type="ARBA" id="ARBA00022475"/>
    </source>
</evidence>
<evidence type="ECO:0000313" key="13">
    <source>
        <dbReference type="Proteomes" id="UP000001732"/>
    </source>
</evidence>
<comment type="caution">
    <text evidence="10">Lacks conserved residue(s) required for the propagation of feature annotation.</text>
</comment>
<organism evidence="12 13">
    <name type="scientific">Coprothermobacter proteolyticus (strain ATCC 35245 / DSM 5265 / OCM 4 / BT)</name>
    <dbReference type="NCBI Taxonomy" id="309798"/>
    <lineage>
        <taxon>Bacteria</taxon>
        <taxon>Pseudomonadati</taxon>
        <taxon>Coprothermobacterota</taxon>
        <taxon>Coprothermobacteria</taxon>
        <taxon>Coprothermobacterales</taxon>
        <taxon>Coprothermobacteraceae</taxon>
        <taxon>Coprothermobacter</taxon>
    </lineage>
</organism>
<feature type="domain" description="DAC" evidence="11">
    <location>
        <begin position="88"/>
        <end position="249"/>
    </location>
</feature>
<dbReference type="eggNOG" id="COG1624">
    <property type="taxonomic scope" value="Bacteria"/>
</dbReference>
<comment type="catalytic activity">
    <reaction evidence="1 10">
        <text>2 ATP = 3',3'-c-di-AMP + 2 diphosphate</text>
        <dbReference type="Rhea" id="RHEA:35655"/>
        <dbReference type="ChEBI" id="CHEBI:30616"/>
        <dbReference type="ChEBI" id="CHEBI:33019"/>
        <dbReference type="ChEBI" id="CHEBI:71500"/>
        <dbReference type="EC" id="2.7.7.85"/>
    </reaction>
</comment>
<dbReference type="Proteomes" id="UP000001732">
    <property type="component" value="Chromosome"/>
</dbReference>
<dbReference type="PANTHER" id="PTHR34185">
    <property type="entry name" value="DIADENYLATE CYCLASE"/>
    <property type="match status" value="1"/>
</dbReference>
<keyword evidence="6 10" id="KW-0547">Nucleotide-binding</keyword>
<evidence type="ECO:0000313" key="12">
    <source>
        <dbReference type="EMBL" id="ACI16933.1"/>
    </source>
</evidence>
<keyword evidence="4 10" id="KW-0812">Transmembrane</keyword>
<dbReference type="InterPro" id="IPR003390">
    <property type="entry name" value="DNA_integrity_scan_DisA_N"/>
</dbReference>
<dbReference type="EMBL" id="CP001145">
    <property type="protein sequence ID" value="ACI16933.1"/>
    <property type="molecule type" value="Genomic_DNA"/>
</dbReference>
<feature type="transmembrane region" description="Helical" evidence="10">
    <location>
        <begin position="6"/>
        <end position="29"/>
    </location>
</feature>
<dbReference type="HAMAP" id="MF_01499">
    <property type="entry name" value="DacA"/>
    <property type="match status" value="1"/>
</dbReference>
<keyword evidence="7 10" id="KW-0067">ATP-binding</keyword>
<dbReference type="SUPFAM" id="SSF143597">
    <property type="entry name" value="YojJ-like"/>
    <property type="match status" value="1"/>
</dbReference>
<evidence type="ECO:0000256" key="9">
    <source>
        <dbReference type="ARBA" id="ARBA00023136"/>
    </source>
</evidence>
<feature type="transmembrane region" description="Helical" evidence="10">
    <location>
        <begin position="70"/>
        <end position="87"/>
    </location>
</feature>
<keyword evidence="8 10" id="KW-1133">Transmembrane helix</keyword>
<dbReference type="PANTHER" id="PTHR34185:SF1">
    <property type="entry name" value="DIADENYLATE CYCLASE"/>
    <property type="match status" value="1"/>
</dbReference>
<reference evidence="12 13" key="2">
    <citation type="journal article" date="2014" name="Genome Announc.">
        <title>Complete Genome Sequence of Coprothermobacter proteolyticus DSM 5265.</title>
        <authorList>
            <person name="Alexiev A."/>
            <person name="Coil D.A."/>
            <person name="Badger J.H."/>
            <person name="Enticknap J."/>
            <person name="Ward N."/>
            <person name="Robb F.T."/>
            <person name="Eisen J.A."/>
        </authorList>
    </citation>
    <scope>NUCLEOTIDE SEQUENCE [LARGE SCALE GENOMIC DNA]</scope>
    <source>
        <strain evidence="13">ATCC 35245 / DSM 5265 / OCM 4 / BT</strain>
    </source>
</reference>
<dbReference type="InterPro" id="IPR036888">
    <property type="entry name" value="DNA_integrity_DisA_N_sf"/>
</dbReference>
<reference evidence="13" key="1">
    <citation type="submission" date="2008-08" db="EMBL/GenBank/DDBJ databases">
        <title>The complete genome sequence of Coprothermobacter proteolyticus strain ATCC 5245 / DSM 5265 / BT.</title>
        <authorList>
            <person name="Dodson R.J."/>
            <person name="Durkin A.S."/>
            <person name="Wu M."/>
            <person name="Eisen J."/>
            <person name="Sutton G."/>
        </authorList>
    </citation>
    <scope>NUCLEOTIDE SEQUENCE [LARGE SCALE GENOMIC DNA]</scope>
    <source>
        <strain evidence="13">ATCC 35245 / DSM 5265 / OCM 4 / BT</strain>
    </source>
</reference>
<dbReference type="GO" id="GO:0005524">
    <property type="term" value="F:ATP binding"/>
    <property type="evidence" value="ECO:0007669"/>
    <property type="project" value="UniProtKB-UniRule"/>
</dbReference>
<dbReference type="STRING" id="309798.COPRO5265_1086"/>
<evidence type="ECO:0000256" key="1">
    <source>
        <dbReference type="ARBA" id="ARBA00000877"/>
    </source>
</evidence>
<keyword evidence="2 10" id="KW-1003">Cell membrane</keyword>
<dbReference type="NCBIfam" id="TIGR00159">
    <property type="entry name" value="diadenylate cyclase CdaA"/>
    <property type="match status" value="1"/>
</dbReference>
<keyword evidence="3 10" id="KW-0808">Transferase</keyword>
<dbReference type="Gene3D" id="3.40.1700.10">
    <property type="entry name" value="DNA integrity scanning protein, DisA, N-terminal domain"/>
    <property type="match status" value="1"/>
</dbReference>
<feature type="transmembrane region" description="Helical" evidence="10">
    <location>
        <begin position="41"/>
        <end position="58"/>
    </location>
</feature>
<dbReference type="InterPro" id="IPR014046">
    <property type="entry name" value="C-di-AMP_synthase"/>
</dbReference>
<dbReference type="OrthoDB" id="9807385at2"/>
<evidence type="ECO:0000256" key="3">
    <source>
        <dbReference type="ARBA" id="ARBA00022679"/>
    </source>
</evidence>
<name>B5Y9F0_COPPD</name>
<protein>
    <recommendedName>
        <fullName evidence="10">Diadenylate cyclase</fullName>
        <shortName evidence="10">DAC</shortName>
        <ecNumber evidence="10">2.7.7.85</ecNumber>
    </recommendedName>
    <alternativeName>
        <fullName evidence="10">Cyclic-di-AMP synthase</fullName>
        <shortName evidence="10">c-di-AMP synthase</shortName>
    </alternativeName>
</protein>
<dbReference type="RefSeq" id="WP_012543585.1">
    <property type="nucleotide sequence ID" value="NC_011295.1"/>
</dbReference>
<evidence type="ECO:0000256" key="8">
    <source>
        <dbReference type="ARBA" id="ARBA00022989"/>
    </source>
</evidence>
<evidence type="ECO:0000256" key="7">
    <source>
        <dbReference type="ARBA" id="ARBA00022840"/>
    </source>
</evidence>
<dbReference type="KEGG" id="cpo:COPRO5265_1086"/>
<evidence type="ECO:0000256" key="4">
    <source>
        <dbReference type="ARBA" id="ARBA00022692"/>
    </source>
</evidence>
<dbReference type="InterPro" id="IPR034701">
    <property type="entry name" value="CdaA"/>
</dbReference>
<keyword evidence="5 10" id="KW-0548">Nucleotidyltransferase</keyword>
<dbReference type="AlphaFoldDB" id="B5Y9F0"/>
<keyword evidence="13" id="KW-1185">Reference proteome</keyword>
<comment type="function">
    <text evidence="10">Catalyzes the condensation of 2 ATP molecules into cyclic di-AMP (c-di-AMP), a second messenger used to regulate differing processes in different bacteria.</text>
</comment>
<dbReference type="GO" id="GO:0006171">
    <property type="term" value="P:cAMP biosynthetic process"/>
    <property type="evidence" value="ECO:0007669"/>
    <property type="project" value="InterPro"/>
</dbReference>
<sequence length="266" mass="29387">MISNFLPSVGTILGAVIDVALVTALLYWLLSSIYGTRGYHLARGLLIILASLAVLSWLGKLFSSLQLTTWLFNNVATMMIFAIPVIFQPELRRALEEFSLDPFKNLFKAVPEYDIKRVINEVVRAVELLSANRTGALIVFEGKVGLKDLIQQSGTMLNAQVSADLLLSIFNTRSPLHDGAVIIKEDRIVAARVILPLADRRDDRIGTRHRAAIGISEETDAVALVVSEETGIISFAYKGHLTRYVELKDLPFILESFISPGGNHEK</sequence>
<gene>
    <name evidence="10" type="primary">dacA</name>
    <name evidence="12" type="ordered locus">COPRO5265_1086</name>
</gene>
<dbReference type="PIRSF" id="PIRSF004793">
    <property type="entry name" value="UCP004793"/>
    <property type="match status" value="1"/>
</dbReference>
<dbReference type="GO" id="GO:0004016">
    <property type="term" value="F:adenylate cyclase activity"/>
    <property type="evidence" value="ECO:0007669"/>
    <property type="project" value="UniProtKB-UniRule"/>
</dbReference>
<evidence type="ECO:0000259" key="11">
    <source>
        <dbReference type="PROSITE" id="PS51794"/>
    </source>
</evidence>
<evidence type="ECO:0000256" key="5">
    <source>
        <dbReference type="ARBA" id="ARBA00022695"/>
    </source>
</evidence>
<dbReference type="HOGENOM" id="CLU_038561_0_1_9"/>
<evidence type="ECO:0000256" key="10">
    <source>
        <dbReference type="HAMAP-Rule" id="MF_01499"/>
    </source>
</evidence>
<comment type="subunit">
    <text evidence="10">Probably a homodimer.</text>
</comment>
<accession>B5Y9F0</accession>
<dbReference type="EC" id="2.7.7.85" evidence="10"/>
<comment type="similarity">
    <text evidence="10">Belongs to the adenylate cyclase family. DacA/CdaA subfamily.</text>
</comment>
<evidence type="ECO:0000256" key="6">
    <source>
        <dbReference type="ARBA" id="ARBA00022741"/>
    </source>
</evidence>